<dbReference type="AlphaFoldDB" id="A0A3E4PWD3"/>
<accession>A0A3E4PWD3</accession>
<dbReference type="GO" id="GO:0005524">
    <property type="term" value="F:ATP binding"/>
    <property type="evidence" value="ECO:0007669"/>
    <property type="project" value="UniProtKB-KW"/>
</dbReference>
<dbReference type="SUPFAM" id="SSF52540">
    <property type="entry name" value="P-loop containing nucleoside triphosphate hydrolases"/>
    <property type="match status" value="1"/>
</dbReference>
<dbReference type="Gene3D" id="3.40.50.300">
    <property type="entry name" value="P-loop containing nucleotide triphosphate hydrolases"/>
    <property type="match status" value="1"/>
</dbReference>
<keyword evidence="7" id="KW-0472">Membrane</keyword>
<evidence type="ECO:0000256" key="2">
    <source>
        <dbReference type="ARBA" id="ARBA00005417"/>
    </source>
</evidence>
<dbReference type="RefSeq" id="WP_029732154.1">
    <property type="nucleotide sequence ID" value="NZ_QSRA01000007.1"/>
</dbReference>
<evidence type="ECO:0000256" key="1">
    <source>
        <dbReference type="ARBA" id="ARBA00004202"/>
    </source>
</evidence>
<evidence type="ECO:0000313" key="9">
    <source>
        <dbReference type="EMBL" id="RGK84392.1"/>
    </source>
</evidence>
<dbReference type="InterPro" id="IPR027417">
    <property type="entry name" value="P-loop_NTPase"/>
</dbReference>
<evidence type="ECO:0000313" key="10">
    <source>
        <dbReference type="Proteomes" id="UP000261324"/>
    </source>
</evidence>
<dbReference type="PANTHER" id="PTHR43297">
    <property type="entry name" value="OLIGOPEPTIDE TRANSPORT ATP-BINDING PROTEIN APPD"/>
    <property type="match status" value="1"/>
</dbReference>
<dbReference type="InterPro" id="IPR013563">
    <property type="entry name" value="Oligopep_ABC_C"/>
</dbReference>
<dbReference type="InterPro" id="IPR017871">
    <property type="entry name" value="ABC_transporter-like_CS"/>
</dbReference>
<dbReference type="InterPro" id="IPR003439">
    <property type="entry name" value="ABC_transporter-like_ATP-bd"/>
</dbReference>
<evidence type="ECO:0000256" key="3">
    <source>
        <dbReference type="ARBA" id="ARBA00022448"/>
    </source>
</evidence>
<comment type="subcellular location">
    <subcellularLocation>
        <location evidence="1">Cell membrane</location>
        <topology evidence="1">Peripheral membrane protein</topology>
    </subcellularLocation>
</comment>
<dbReference type="FunFam" id="3.40.50.300:FF:000016">
    <property type="entry name" value="Oligopeptide ABC transporter ATP-binding component"/>
    <property type="match status" value="1"/>
</dbReference>
<dbReference type="InterPro" id="IPR003593">
    <property type="entry name" value="AAA+_ATPase"/>
</dbReference>
<protein>
    <submittedName>
        <fullName evidence="9">ABC transporter ATP-binding protein</fullName>
    </submittedName>
</protein>
<keyword evidence="6 9" id="KW-0067">ATP-binding</keyword>
<dbReference type="PROSITE" id="PS00211">
    <property type="entry name" value="ABC_TRANSPORTER_1"/>
    <property type="match status" value="1"/>
</dbReference>
<keyword evidence="5" id="KW-0547">Nucleotide-binding</keyword>
<dbReference type="Pfam" id="PF08352">
    <property type="entry name" value="oligo_HPY"/>
    <property type="match status" value="1"/>
</dbReference>
<dbReference type="InterPro" id="IPR050388">
    <property type="entry name" value="ABC_Ni/Peptide_Import"/>
</dbReference>
<evidence type="ECO:0000256" key="7">
    <source>
        <dbReference type="ARBA" id="ARBA00023136"/>
    </source>
</evidence>
<sequence>MKSLVEVKDLSVSYYTYAGEVQAVRGISFNICEGKTVALVGESGCGKSVTAKTLLGLIDKPGKVKNGSVVLFRGKDILNNSKKEWNDFRGKDCSMIFQDALVSLNPTKSIGKQIIENLKNHQKENKQEMWTKAVKMLAKVGIPDPETCMNKYPHELSGGMRQRVMIAMAMITKPELLIADEPTTALDVTIQAQILELMKELQEETKMSILMITHDMGVVADIADEIIVMYAGKIVEKAPCRELFYHPQHPYTWALLNSVPRIDYEEDSKLIAIEGSIPDMTNPPKGCGFCARCPYAMKICEEYEPPKTQLEKEHEISCWLMHEKADRSGLPYEIGGKTDE</sequence>
<keyword evidence="4" id="KW-1003">Cell membrane</keyword>
<evidence type="ECO:0000256" key="6">
    <source>
        <dbReference type="ARBA" id="ARBA00022840"/>
    </source>
</evidence>
<organism evidence="9 10">
    <name type="scientific">Dorea formicigenerans</name>
    <dbReference type="NCBI Taxonomy" id="39486"/>
    <lineage>
        <taxon>Bacteria</taxon>
        <taxon>Bacillati</taxon>
        <taxon>Bacillota</taxon>
        <taxon>Clostridia</taxon>
        <taxon>Lachnospirales</taxon>
        <taxon>Lachnospiraceae</taxon>
        <taxon>Dorea</taxon>
    </lineage>
</organism>
<feature type="domain" description="ABC transporter" evidence="8">
    <location>
        <begin position="5"/>
        <end position="256"/>
    </location>
</feature>
<comment type="similarity">
    <text evidence="2">Belongs to the ABC transporter superfamily.</text>
</comment>
<dbReference type="GO" id="GO:0015833">
    <property type="term" value="P:peptide transport"/>
    <property type="evidence" value="ECO:0007669"/>
    <property type="project" value="InterPro"/>
</dbReference>
<dbReference type="PANTHER" id="PTHR43297:SF2">
    <property type="entry name" value="DIPEPTIDE TRANSPORT ATP-BINDING PROTEIN DPPD"/>
    <property type="match status" value="1"/>
</dbReference>
<evidence type="ECO:0000256" key="5">
    <source>
        <dbReference type="ARBA" id="ARBA00022741"/>
    </source>
</evidence>
<dbReference type="CDD" id="cd03257">
    <property type="entry name" value="ABC_NikE_OppD_transporters"/>
    <property type="match status" value="1"/>
</dbReference>
<dbReference type="SMART" id="SM00382">
    <property type="entry name" value="AAA"/>
    <property type="match status" value="1"/>
</dbReference>
<dbReference type="GO" id="GO:0005886">
    <property type="term" value="C:plasma membrane"/>
    <property type="evidence" value="ECO:0007669"/>
    <property type="project" value="UniProtKB-SubCell"/>
</dbReference>
<keyword evidence="3" id="KW-0813">Transport</keyword>
<gene>
    <name evidence="9" type="ORF">DXC93_06940</name>
</gene>
<comment type="caution">
    <text evidence="9">The sequence shown here is derived from an EMBL/GenBank/DDBJ whole genome shotgun (WGS) entry which is preliminary data.</text>
</comment>
<dbReference type="PROSITE" id="PS50893">
    <property type="entry name" value="ABC_TRANSPORTER_2"/>
    <property type="match status" value="1"/>
</dbReference>
<proteinExistence type="inferred from homology"/>
<name>A0A3E4PWD3_9FIRM</name>
<dbReference type="Pfam" id="PF00005">
    <property type="entry name" value="ABC_tran"/>
    <property type="match status" value="1"/>
</dbReference>
<evidence type="ECO:0000256" key="4">
    <source>
        <dbReference type="ARBA" id="ARBA00022475"/>
    </source>
</evidence>
<dbReference type="GO" id="GO:0016887">
    <property type="term" value="F:ATP hydrolysis activity"/>
    <property type="evidence" value="ECO:0007669"/>
    <property type="project" value="InterPro"/>
</dbReference>
<dbReference type="Proteomes" id="UP000261324">
    <property type="component" value="Unassembled WGS sequence"/>
</dbReference>
<reference evidence="9 10" key="1">
    <citation type="submission" date="2018-08" db="EMBL/GenBank/DDBJ databases">
        <title>A genome reference for cultivated species of the human gut microbiota.</title>
        <authorList>
            <person name="Zou Y."/>
            <person name="Xue W."/>
            <person name="Luo G."/>
        </authorList>
    </citation>
    <scope>NUCLEOTIDE SEQUENCE [LARGE SCALE GENOMIC DNA]</scope>
    <source>
        <strain evidence="9 10">TF09-3</strain>
    </source>
</reference>
<evidence type="ECO:0000259" key="8">
    <source>
        <dbReference type="PROSITE" id="PS50893"/>
    </source>
</evidence>
<dbReference type="EMBL" id="QSRA01000007">
    <property type="protein sequence ID" value="RGK84392.1"/>
    <property type="molecule type" value="Genomic_DNA"/>
</dbReference>
<dbReference type="NCBIfam" id="TIGR01727">
    <property type="entry name" value="oligo_HPY"/>
    <property type="match status" value="1"/>
</dbReference>